<feature type="signal peptide" evidence="3">
    <location>
        <begin position="1"/>
        <end position="22"/>
    </location>
</feature>
<feature type="chain" id="PRO_5043967880" evidence="3">
    <location>
        <begin position="23"/>
        <end position="289"/>
    </location>
</feature>
<evidence type="ECO:0000256" key="1">
    <source>
        <dbReference type="SAM" id="MobiDB-lite"/>
    </source>
</evidence>
<keyword evidence="2" id="KW-0472">Membrane</keyword>
<evidence type="ECO:0000313" key="4">
    <source>
        <dbReference type="EMBL" id="KAK7063979.1"/>
    </source>
</evidence>
<feature type="transmembrane region" description="Helical" evidence="2">
    <location>
        <begin position="154"/>
        <end position="181"/>
    </location>
</feature>
<gene>
    <name evidence="4" type="ORF">R3P38DRAFT_20188</name>
</gene>
<dbReference type="AlphaFoldDB" id="A0AAW0EEJ9"/>
<keyword evidence="2" id="KW-0812">Transmembrane</keyword>
<evidence type="ECO:0000313" key="5">
    <source>
        <dbReference type="Proteomes" id="UP001362999"/>
    </source>
</evidence>
<proteinExistence type="predicted"/>
<name>A0AAW0EEJ9_9AGAR</name>
<accession>A0AAW0EEJ9</accession>
<evidence type="ECO:0000256" key="3">
    <source>
        <dbReference type="SAM" id="SignalP"/>
    </source>
</evidence>
<keyword evidence="5" id="KW-1185">Reference proteome</keyword>
<feature type="region of interest" description="Disordered" evidence="1">
    <location>
        <begin position="123"/>
        <end position="149"/>
    </location>
</feature>
<comment type="caution">
    <text evidence="4">The sequence shown here is derived from an EMBL/GenBank/DDBJ whole genome shotgun (WGS) entry which is preliminary data.</text>
</comment>
<keyword evidence="2" id="KW-1133">Transmembrane helix</keyword>
<evidence type="ECO:0000256" key="2">
    <source>
        <dbReference type="SAM" id="Phobius"/>
    </source>
</evidence>
<organism evidence="4 5">
    <name type="scientific">Favolaschia claudopus</name>
    <dbReference type="NCBI Taxonomy" id="2862362"/>
    <lineage>
        <taxon>Eukaryota</taxon>
        <taxon>Fungi</taxon>
        <taxon>Dikarya</taxon>
        <taxon>Basidiomycota</taxon>
        <taxon>Agaricomycotina</taxon>
        <taxon>Agaricomycetes</taxon>
        <taxon>Agaricomycetidae</taxon>
        <taxon>Agaricales</taxon>
        <taxon>Marasmiineae</taxon>
        <taxon>Mycenaceae</taxon>
        <taxon>Favolaschia</taxon>
    </lineage>
</organism>
<reference evidence="4 5" key="1">
    <citation type="journal article" date="2024" name="J Genomics">
        <title>Draft genome sequencing and assembly of Favolaschia claudopus CIRM-BRFM 2984 isolated from oak limbs.</title>
        <authorList>
            <person name="Navarro D."/>
            <person name="Drula E."/>
            <person name="Chaduli D."/>
            <person name="Cazenave R."/>
            <person name="Ahrendt S."/>
            <person name="Wang J."/>
            <person name="Lipzen A."/>
            <person name="Daum C."/>
            <person name="Barry K."/>
            <person name="Grigoriev I.V."/>
            <person name="Favel A."/>
            <person name="Rosso M.N."/>
            <person name="Martin F."/>
        </authorList>
    </citation>
    <scope>NUCLEOTIDE SEQUENCE [LARGE SCALE GENOMIC DNA]</scope>
    <source>
        <strain evidence="4 5">CIRM-BRFM 2984</strain>
    </source>
</reference>
<keyword evidence="3" id="KW-0732">Signal</keyword>
<dbReference type="EMBL" id="JAWWNJ010000001">
    <property type="protein sequence ID" value="KAK7063979.1"/>
    <property type="molecule type" value="Genomic_DNA"/>
</dbReference>
<sequence length="289" mass="30701">MQPPATIFQYLLTLVLLCRVLAHPLNPGMNAGLGDGLGGLLGGEDDDSPVPIDQETNTVLPKHPHIPTIVPQGLGGLLPTALILTQSSSIHTTIVSSSPSVSISVSMALASVQTTTPFRITASSSSAATLPSSTTPATPTEAAKSPPETNHWKAIGIGALTIGLVAGLMLSLVFFDSWWGFLRALVGKKRQDGTEDLVPDWANRDWEFKVASQDSHRYPTLASLESTTKTQGFPSPLMPSLPDPHDIAPTRPLSLHLSAADADPHPLEPLFRRPSASNRPLPRALIFQT</sequence>
<protein>
    <submittedName>
        <fullName evidence="4">ABC transporter protein</fullName>
    </submittedName>
</protein>
<dbReference type="Proteomes" id="UP001362999">
    <property type="component" value="Unassembled WGS sequence"/>
</dbReference>